<reference evidence="1 2" key="1">
    <citation type="submission" date="2021-06" db="EMBL/GenBank/DDBJ databases">
        <title>Caerostris darwini draft genome.</title>
        <authorList>
            <person name="Kono N."/>
            <person name="Arakawa K."/>
        </authorList>
    </citation>
    <scope>NUCLEOTIDE SEQUENCE [LARGE SCALE GENOMIC DNA]</scope>
</reference>
<proteinExistence type="predicted"/>
<dbReference type="Proteomes" id="UP001054837">
    <property type="component" value="Unassembled WGS sequence"/>
</dbReference>
<organism evidence="1 2">
    <name type="scientific">Caerostris darwini</name>
    <dbReference type="NCBI Taxonomy" id="1538125"/>
    <lineage>
        <taxon>Eukaryota</taxon>
        <taxon>Metazoa</taxon>
        <taxon>Ecdysozoa</taxon>
        <taxon>Arthropoda</taxon>
        <taxon>Chelicerata</taxon>
        <taxon>Arachnida</taxon>
        <taxon>Araneae</taxon>
        <taxon>Araneomorphae</taxon>
        <taxon>Entelegynae</taxon>
        <taxon>Araneoidea</taxon>
        <taxon>Araneidae</taxon>
        <taxon>Caerostris</taxon>
    </lineage>
</organism>
<protein>
    <submittedName>
        <fullName evidence="1">Uncharacterized protein</fullName>
    </submittedName>
</protein>
<keyword evidence="2" id="KW-1185">Reference proteome</keyword>
<gene>
    <name evidence="1" type="ORF">CDAR_8881</name>
</gene>
<evidence type="ECO:0000313" key="1">
    <source>
        <dbReference type="EMBL" id="GIY15455.1"/>
    </source>
</evidence>
<dbReference type="EMBL" id="BPLQ01005523">
    <property type="protein sequence ID" value="GIY15455.1"/>
    <property type="molecule type" value="Genomic_DNA"/>
</dbReference>
<name>A0AAV4R5B8_9ARAC</name>
<sequence>MRRPLKLYDSIDCSSTLQIIFKTQPFPYFKAALLSNAEIVFNTHNLQNLFMQIREIAGDVNVGSMIGMTETMCRLAALRPIPAATGASSAGANRVAGFVPEALP</sequence>
<comment type="caution">
    <text evidence="1">The sequence shown here is derived from an EMBL/GenBank/DDBJ whole genome shotgun (WGS) entry which is preliminary data.</text>
</comment>
<evidence type="ECO:0000313" key="2">
    <source>
        <dbReference type="Proteomes" id="UP001054837"/>
    </source>
</evidence>
<dbReference type="AlphaFoldDB" id="A0AAV4R5B8"/>
<accession>A0AAV4R5B8</accession>